<organism evidence="1">
    <name type="scientific">Rhizophora mucronata</name>
    <name type="common">Asiatic mangrove</name>
    <dbReference type="NCBI Taxonomy" id="61149"/>
    <lineage>
        <taxon>Eukaryota</taxon>
        <taxon>Viridiplantae</taxon>
        <taxon>Streptophyta</taxon>
        <taxon>Embryophyta</taxon>
        <taxon>Tracheophyta</taxon>
        <taxon>Spermatophyta</taxon>
        <taxon>Magnoliopsida</taxon>
        <taxon>eudicotyledons</taxon>
        <taxon>Gunneridae</taxon>
        <taxon>Pentapetalae</taxon>
        <taxon>rosids</taxon>
        <taxon>fabids</taxon>
        <taxon>Malpighiales</taxon>
        <taxon>Rhizophoraceae</taxon>
        <taxon>Rhizophora</taxon>
    </lineage>
</organism>
<reference evidence="1" key="1">
    <citation type="submission" date="2018-02" db="EMBL/GenBank/DDBJ databases">
        <title>Rhizophora mucronata_Transcriptome.</title>
        <authorList>
            <person name="Meera S.P."/>
            <person name="Sreeshan A."/>
            <person name="Augustine A."/>
        </authorList>
    </citation>
    <scope>NUCLEOTIDE SEQUENCE</scope>
    <source>
        <tissue evidence="1">Leaf</tissue>
    </source>
</reference>
<evidence type="ECO:0000313" key="1">
    <source>
        <dbReference type="EMBL" id="MBX60762.1"/>
    </source>
</evidence>
<accession>A0A2P2Q1F7</accession>
<dbReference type="EMBL" id="GGEC01080278">
    <property type="protein sequence ID" value="MBX60762.1"/>
    <property type="molecule type" value="Transcribed_RNA"/>
</dbReference>
<dbReference type="AlphaFoldDB" id="A0A2P2Q1F7"/>
<protein>
    <submittedName>
        <fullName evidence="1">Uncharacterized protein</fullName>
    </submittedName>
</protein>
<proteinExistence type="predicted"/>
<name>A0A2P2Q1F7_RHIMU</name>
<sequence>MTLTLFSPISDCSQDTHLTYMCMPAHKSSVHVCI</sequence>